<dbReference type="WBParaSite" id="PEQ_0001315601-mRNA-1">
    <property type="protein sequence ID" value="PEQ_0001315601-mRNA-1"/>
    <property type="gene ID" value="PEQ_0001315601"/>
</dbReference>
<reference evidence="3" key="1">
    <citation type="submission" date="2022-11" db="UniProtKB">
        <authorList>
            <consortium name="WormBaseParasite"/>
        </authorList>
    </citation>
    <scope>IDENTIFICATION</scope>
</reference>
<evidence type="ECO:0000313" key="3">
    <source>
        <dbReference type="WBParaSite" id="PEQ_0001315601-mRNA-1"/>
    </source>
</evidence>
<dbReference type="Proteomes" id="UP000887564">
    <property type="component" value="Unplaced"/>
</dbReference>
<proteinExistence type="predicted"/>
<sequence>MTMELRITNNNNHGESTPATAAWPTTTCKTAPVNIKQRPKRDFRFQVRISILICE</sequence>
<accession>A0A914SGN6</accession>
<evidence type="ECO:0000256" key="1">
    <source>
        <dbReference type="SAM" id="MobiDB-lite"/>
    </source>
</evidence>
<name>A0A914SGN6_PAREQ</name>
<evidence type="ECO:0000313" key="2">
    <source>
        <dbReference type="Proteomes" id="UP000887564"/>
    </source>
</evidence>
<feature type="region of interest" description="Disordered" evidence="1">
    <location>
        <begin position="1"/>
        <end position="24"/>
    </location>
</feature>
<protein>
    <submittedName>
        <fullName evidence="3">Uncharacterized protein</fullName>
    </submittedName>
</protein>
<organism evidence="2 3">
    <name type="scientific">Parascaris equorum</name>
    <name type="common">Equine roundworm</name>
    <dbReference type="NCBI Taxonomy" id="6256"/>
    <lineage>
        <taxon>Eukaryota</taxon>
        <taxon>Metazoa</taxon>
        <taxon>Ecdysozoa</taxon>
        <taxon>Nematoda</taxon>
        <taxon>Chromadorea</taxon>
        <taxon>Rhabditida</taxon>
        <taxon>Spirurina</taxon>
        <taxon>Ascaridomorpha</taxon>
        <taxon>Ascaridoidea</taxon>
        <taxon>Ascarididae</taxon>
        <taxon>Parascaris</taxon>
    </lineage>
</organism>
<keyword evidence="2" id="KW-1185">Reference proteome</keyword>
<dbReference type="AlphaFoldDB" id="A0A914SGN6"/>